<keyword evidence="3" id="KW-1185">Reference proteome</keyword>
<organism evidence="2 3">
    <name type="scientific">Novipirellula galeiformis</name>
    <dbReference type="NCBI Taxonomy" id="2528004"/>
    <lineage>
        <taxon>Bacteria</taxon>
        <taxon>Pseudomonadati</taxon>
        <taxon>Planctomycetota</taxon>
        <taxon>Planctomycetia</taxon>
        <taxon>Pirellulales</taxon>
        <taxon>Pirellulaceae</taxon>
        <taxon>Novipirellula</taxon>
    </lineage>
</organism>
<dbReference type="SUPFAM" id="SSF52799">
    <property type="entry name" value="(Phosphotyrosine protein) phosphatases II"/>
    <property type="match status" value="1"/>
</dbReference>
<dbReference type="InterPro" id="IPR029021">
    <property type="entry name" value="Prot-tyrosine_phosphatase-like"/>
</dbReference>
<accession>A0A5C6CP53</accession>
<reference evidence="2 3" key="1">
    <citation type="submission" date="2019-02" db="EMBL/GenBank/DDBJ databases">
        <title>Deep-cultivation of Planctomycetes and their phenomic and genomic characterization uncovers novel biology.</title>
        <authorList>
            <person name="Wiegand S."/>
            <person name="Jogler M."/>
            <person name="Boedeker C."/>
            <person name="Pinto D."/>
            <person name="Vollmers J."/>
            <person name="Rivas-Marin E."/>
            <person name="Kohn T."/>
            <person name="Peeters S.H."/>
            <person name="Heuer A."/>
            <person name="Rast P."/>
            <person name="Oberbeckmann S."/>
            <person name="Bunk B."/>
            <person name="Jeske O."/>
            <person name="Meyerdierks A."/>
            <person name="Storesund J.E."/>
            <person name="Kallscheuer N."/>
            <person name="Luecker S."/>
            <person name="Lage O.M."/>
            <person name="Pohl T."/>
            <person name="Merkel B.J."/>
            <person name="Hornburger P."/>
            <person name="Mueller R.-W."/>
            <person name="Bruemmer F."/>
            <person name="Labrenz M."/>
            <person name="Spormann A.M."/>
            <person name="Op Den Camp H."/>
            <person name="Overmann J."/>
            <person name="Amann R."/>
            <person name="Jetten M.S.M."/>
            <person name="Mascher T."/>
            <person name="Medema M.H."/>
            <person name="Devos D.P."/>
            <person name="Kaster A.-K."/>
            <person name="Ovreas L."/>
            <person name="Rohde M."/>
            <person name="Galperin M.Y."/>
            <person name="Jogler C."/>
        </authorList>
    </citation>
    <scope>NUCLEOTIDE SEQUENCE [LARGE SCALE GENOMIC DNA]</scope>
    <source>
        <strain evidence="2 3">Pla52o</strain>
    </source>
</reference>
<comment type="caution">
    <text evidence="2">The sequence shown here is derived from an EMBL/GenBank/DDBJ whole genome shotgun (WGS) entry which is preliminary data.</text>
</comment>
<proteinExistence type="predicted"/>
<evidence type="ECO:0000313" key="3">
    <source>
        <dbReference type="Proteomes" id="UP000316304"/>
    </source>
</evidence>
<dbReference type="EMBL" id="SJPT01000002">
    <property type="protein sequence ID" value="TWU25254.1"/>
    <property type="molecule type" value="Genomic_DNA"/>
</dbReference>
<dbReference type="PROSITE" id="PS00383">
    <property type="entry name" value="TYR_PHOSPHATASE_1"/>
    <property type="match status" value="1"/>
</dbReference>
<dbReference type="PROSITE" id="PS50056">
    <property type="entry name" value="TYR_PHOSPHATASE_2"/>
    <property type="match status" value="1"/>
</dbReference>
<dbReference type="PANTHER" id="PTHR23339">
    <property type="entry name" value="TYROSINE SPECIFIC PROTEIN PHOSPHATASE AND DUAL SPECIFICITY PROTEIN PHOSPHATASE"/>
    <property type="match status" value="1"/>
</dbReference>
<dbReference type="InterPro" id="IPR000387">
    <property type="entry name" value="Tyr_Pase_dom"/>
</dbReference>
<dbReference type="AlphaFoldDB" id="A0A5C6CP53"/>
<dbReference type="Proteomes" id="UP000316304">
    <property type="component" value="Unassembled WGS sequence"/>
</dbReference>
<dbReference type="Pfam" id="PF22785">
    <property type="entry name" value="Tc-R-P"/>
    <property type="match status" value="1"/>
</dbReference>
<dbReference type="InterPro" id="IPR016130">
    <property type="entry name" value="Tyr_Pase_AS"/>
</dbReference>
<dbReference type="InterPro" id="IPR050561">
    <property type="entry name" value="PTP"/>
</dbReference>
<evidence type="ECO:0000259" key="1">
    <source>
        <dbReference type="PROSITE" id="PS50056"/>
    </source>
</evidence>
<protein>
    <submittedName>
        <fullName evidence="2">Dual specificity phosphatase, catalytic domain</fullName>
    </submittedName>
</protein>
<feature type="domain" description="Tyrosine specific protein phosphatases" evidence="1">
    <location>
        <begin position="132"/>
        <end position="197"/>
    </location>
</feature>
<evidence type="ECO:0000313" key="2">
    <source>
        <dbReference type="EMBL" id="TWU25254.1"/>
    </source>
</evidence>
<sequence length="212" mass="24042">MTIHTVVALHPRASFYPIFWRLRLNIPSKFVPPVSPTPCTRTYWVLDNVFLAGAYPGHSDPMDHRQRIKSLFDAGMRTFINLQEENEANNSGLPFVRYDNELRRLADEQDEPIAHLRFPIPDGGTTSTDRMRCILDAIDLSLTSDRPVYVHCFGGMGRTGTTVCCWLRRHGLVSADNVLGLLTQLRQADVQRASWKAPENASQETFVLSWAD</sequence>
<name>A0A5C6CP53_9BACT</name>
<dbReference type="Gene3D" id="3.90.190.10">
    <property type="entry name" value="Protein tyrosine phosphatase superfamily"/>
    <property type="match status" value="1"/>
</dbReference>
<gene>
    <name evidence="2" type="ORF">Pla52o_15520</name>
</gene>